<evidence type="ECO:0000256" key="4">
    <source>
        <dbReference type="ARBA" id="ARBA00038984"/>
    </source>
</evidence>
<reference evidence="13" key="1">
    <citation type="journal article" date="2015" name="PLoS Negl. Trop. Dis.">
        <title>Deep Sequencing Analysis of the Ixodes ricinus Haemocytome.</title>
        <authorList>
            <person name="Kotsyfakis M."/>
            <person name="Kopacek P."/>
            <person name="Franta Z."/>
            <person name="Pedra J.H."/>
            <person name="Ribeiro J.M."/>
        </authorList>
    </citation>
    <scope>NUCLEOTIDE SEQUENCE</scope>
</reference>
<evidence type="ECO:0000256" key="6">
    <source>
        <dbReference type="ARBA" id="ARBA00042926"/>
    </source>
</evidence>
<dbReference type="AlphaFoldDB" id="A0A090XB30"/>
<keyword evidence="2" id="KW-0560">Oxidoreductase</keyword>
<evidence type="ECO:0000256" key="1">
    <source>
        <dbReference type="ARBA" id="ARBA00010928"/>
    </source>
</evidence>
<dbReference type="PANTHER" id="PTHR22604:SF105">
    <property type="entry name" value="TRANS-1,2-DIHYDROBENZENE-1,2-DIOL DEHYDROGENASE"/>
    <property type="match status" value="1"/>
</dbReference>
<evidence type="ECO:0000256" key="8">
    <source>
        <dbReference type="ARBA" id="ARBA00043025"/>
    </source>
</evidence>
<evidence type="ECO:0000256" key="2">
    <source>
        <dbReference type="ARBA" id="ARBA00023002"/>
    </source>
</evidence>
<protein>
    <recommendedName>
        <fullName evidence="5">Trans-1,2-dihydrobenzene-1,2-diol dehydrogenase</fullName>
        <ecNumber evidence="4">1.1.1.179</ecNumber>
        <ecNumber evidence="3">1.3.1.20</ecNumber>
    </recommendedName>
    <alternativeName>
        <fullName evidence="8">D-xylose 1-dehydrogenase</fullName>
    </alternativeName>
    <alternativeName>
        <fullName evidence="7">D-xylose-NADP dehydrogenase</fullName>
    </alternativeName>
    <alternativeName>
        <fullName evidence="6">Dimeric dihydrodiol dehydrogenase</fullName>
    </alternativeName>
</protein>
<evidence type="ECO:0000256" key="5">
    <source>
        <dbReference type="ARBA" id="ARBA00040603"/>
    </source>
</evidence>
<feature type="region of interest" description="Disordered" evidence="11">
    <location>
        <begin position="80"/>
        <end position="121"/>
    </location>
</feature>
<dbReference type="GO" id="GO:0047115">
    <property type="term" value="F:trans-1,2-dihydrobenzene-1,2-diol dehydrogenase activity"/>
    <property type="evidence" value="ECO:0007669"/>
    <property type="project" value="UniProtKB-EC"/>
</dbReference>
<evidence type="ECO:0000256" key="3">
    <source>
        <dbReference type="ARBA" id="ARBA00038853"/>
    </source>
</evidence>
<dbReference type="Gene3D" id="3.40.50.720">
    <property type="entry name" value="NAD(P)-binding Rossmann-like Domain"/>
    <property type="match status" value="1"/>
</dbReference>
<dbReference type="PANTHER" id="PTHR22604">
    <property type="entry name" value="OXIDOREDUCTASES"/>
    <property type="match status" value="1"/>
</dbReference>
<dbReference type="Gene3D" id="3.30.360.10">
    <property type="entry name" value="Dihydrodipicolinate Reductase, domain 2"/>
    <property type="match status" value="1"/>
</dbReference>
<dbReference type="InterPro" id="IPR000683">
    <property type="entry name" value="Gfo/Idh/MocA-like_OxRdtase_N"/>
</dbReference>
<dbReference type="SUPFAM" id="SSF55347">
    <property type="entry name" value="Glyceraldehyde-3-phosphate dehydrogenase-like, C-terminal domain"/>
    <property type="match status" value="1"/>
</dbReference>
<evidence type="ECO:0000256" key="9">
    <source>
        <dbReference type="ARBA" id="ARBA00047423"/>
    </source>
</evidence>
<dbReference type="SUPFAM" id="SSF51735">
    <property type="entry name" value="NAD(P)-binding Rossmann-fold domains"/>
    <property type="match status" value="1"/>
</dbReference>
<dbReference type="GO" id="GO:0000166">
    <property type="term" value="F:nucleotide binding"/>
    <property type="evidence" value="ECO:0007669"/>
    <property type="project" value="InterPro"/>
</dbReference>
<dbReference type="InterPro" id="IPR036291">
    <property type="entry name" value="NAD(P)-bd_dom_sf"/>
</dbReference>
<comment type="similarity">
    <text evidence="1">Belongs to the Gfo/Idh/MocA family.</text>
</comment>
<evidence type="ECO:0000313" key="13">
    <source>
        <dbReference type="EMBL" id="JAC94122.1"/>
    </source>
</evidence>
<comment type="catalytic activity">
    <reaction evidence="9">
        <text>(1R,2R)-1,2-dihydrobenzene-1,2-diol + NADP(+) = catechol + NADPH + H(+)</text>
        <dbReference type="Rhea" id="RHEA:16729"/>
        <dbReference type="ChEBI" id="CHEBI:10702"/>
        <dbReference type="ChEBI" id="CHEBI:15378"/>
        <dbReference type="ChEBI" id="CHEBI:18135"/>
        <dbReference type="ChEBI" id="CHEBI:57783"/>
        <dbReference type="ChEBI" id="CHEBI:58349"/>
        <dbReference type="EC" id="1.3.1.20"/>
    </reaction>
</comment>
<proteinExistence type="evidence at transcript level"/>
<dbReference type="EC" id="1.1.1.179" evidence="4"/>
<evidence type="ECO:0000259" key="12">
    <source>
        <dbReference type="Pfam" id="PF01408"/>
    </source>
</evidence>
<comment type="catalytic activity">
    <reaction evidence="10">
        <text>D-xylose + NADP(+) = D-xylono-1,5-lactone + NADPH + H(+)</text>
        <dbReference type="Rhea" id="RHEA:22000"/>
        <dbReference type="ChEBI" id="CHEBI:15378"/>
        <dbReference type="ChEBI" id="CHEBI:15867"/>
        <dbReference type="ChEBI" id="CHEBI:53455"/>
        <dbReference type="ChEBI" id="CHEBI:57783"/>
        <dbReference type="ChEBI" id="CHEBI:58349"/>
        <dbReference type="EC" id="1.1.1.179"/>
    </reaction>
</comment>
<dbReference type="GO" id="GO:0047837">
    <property type="term" value="F:D-xylose 1-dehydrogenase (NADP+) activity"/>
    <property type="evidence" value="ECO:0007669"/>
    <property type="project" value="UniProtKB-EC"/>
</dbReference>
<accession>A0A090XB30</accession>
<dbReference type="EC" id="1.3.1.20" evidence="3"/>
<evidence type="ECO:0000256" key="11">
    <source>
        <dbReference type="SAM" id="MobiDB-lite"/>
    </source>
</evidence>
<organism evidence="13">
    <name type="scientific">Ixodes ricinus</name>
    <name type="common">Common tick</name>
    <name type="synonym">Acarus ricinus</name>
    <dbReference type="NCBI Taxonomy" id="34613"/>
    <lineage>
        <taxon>Eukaryota</taxon>
        <taxon>Metazoa</taxon>
        <taxon>Ecdysozoa</taxon>
        <taxon>Arthropoda</taxon>
        <taxon>Chelicerata</taxon>
        <taxon>Arachnida</taxon>
        <taxon>Acari</taxon>
        <taxon>Parasitiformes</taxon>
        <taxon>Ixodida</taxon>
        <taxon>Ixodoidea</taxon>
        <taxon>Ixodidae</taxon>
        <taxon>Ixodinae</taxon>
        <taxon>Ixodes</taxon>
    </lineage>
</organism>
<dbReference type="InterPro" id="IPR050984">
    <property type="entry name" value="Gfo/Idh/MocA_domain"/>
</dbReference>
<dbReference type="Pfam" id="PF01408">
    <property type="entry name" value="GFO_IDH_MocA"/>
    <property type="match status" value="1"/>
</dbReference>
<feature type="domain" description="Gfo/Idh/MocA-like oxidoreductase N-terminal" evidence="12">
    <location>
        <begin position="6"/>
        <end position="94"/>
    </location>
</feature>
<sequence>MAPPTRWGIVSAGRVCNDFVAVLNTMPRKDHVVVAVAGRGFENAKKFAALHNIPKVYASYEELARDPDVEVAYIGSRPSGTTGTASKLMLEHGKARSMPRSRLTDERQADGGSHPTWRPRNGSFSWRVSGAASCRMYKELHRELESGSIGDPLYIHVTAGYDMRHLVRLFQKSLGGSVMLDAGHLLPQPHRRGSSTRTCPARWWPSVDVIEGEGVESGVCRLRWSSANGRLANFASSSVLKLPTTAQIVGTKGTHKAGFYPSGVPPRWRPPSGKRTATFPARPGAVLLRQHIGPAVRSGRSEALHPRRYCWKVQICHTRTPERWQYLWTRS</sequence>
<name>A0A090XB30_IXORI</name>
<dbReference type="EMBL" id="GBIH01000588">
    <property type="protein sequence ID" value="JAC94122.1"/>
    <property type="molecule type" value="mRNA"/>
</dbReference>
<evidence type="ECO:0000256" key="7">
    <source>
        <dbReference type="ARBA" id="ARBA00042988"/>
    </source>
</evidence>
<evidence type="ECO:0000256" key="10">
    <source>
        <dbReference type="ARBA" id="ARBA00049233"/>
    </source>
</evidence>